<dbReference type="GO" id="GO:0005829">
    <property type="term" value="C:cytosol"/>
    <property type="evidence" value="ECO:0007669"/>
    <property type="project" value="TreeGrafter"/>
</dbReference>
<dbReference type="PANTHER" id="PTHR21071">
    <property type="entry name" value="UDP-N-ACETYLENOLPYRUVOYLGLUCOSAMINE REDUCTASE"/>
    <property type="match status" value="1"/>
</dbReference>
<accession>A0A1G1YR04</accession>
<dbReference type="GO" id="GO:0071555">
    <property type="term" value="P:cell wall organization"/>
    <property type="evidence" value="ECO:0007669"/>
    <property type="project" value="TreeGrafter"/>
</dbReference>
<dbReference type="GO" id="GO:0008762">
    <property type="term" value="F:UDP-N-acetylmuramate dehydrogenase activity"/>
    <property type="evidence" value="ECO:0007669"/>
    <property type="project" value="InterPro"/>
</dbReference>
<dbReference type="SUPFAM" id="SSF56194">
    <property type="entry name" value="Uridine diphospho-N-Acetylenolpyruvylglucosamine reductase, MurB, C-terminal domain"/>
    <property type="match status" value="1"/>
</dbReference>
<comment type="cofactor">
    <cofactor evidence="1">
        <name>FAD</name>
        <dbReference type="ChEBI" id="CHEBI:57692"/>
    </cofactor>
</comment>
<sequence length="105" mass="11606">MFKNIDLSVVEVNKDKVKRGLDISEEEFQTATKFKKLPVSFIVDKLGLKGKQIGGAQVSEKHGAFIVNAGDATAEDVITLMSDIKMRARNQLGIQLQEEIQLVGF</sequence>
<evidence type="ECO:0000313" key="3">
    <source>
        <dbReference type="EMBL" id="OGY54783.1"/>
    </source>
</evidence>
<reference evidence="3 4" key="1">
    <citation type="journal article" date="2016" name="Nat. Commun.">
        <title>Thousands of microbial genomes shed light on interconnected biogeochemical processes in an aquifer system.</title>
        <authorList>
            <person name="Anantharaman K."/>
            <person name="Brown C.T."/>
            <person name="Hug L.A."/>
            <person name="Sharon I."/>
            <person name="Castelle C.J."/>
            <person name="Probst A.J."/>
            <person name="Thomas B.C."/>
            <person name="Singh A."/>
            <person name="Wilkins M.J."/>
            <person name="Karaoz U."/>
            <person name="Brodie E.L."/>
            <person name="Williams K.H."/>
            <person name="Hubbard S.S."/>
            <person name="Banfield J.F."/>
        </authorList>
    </citation>
    <scope>NUCLEOTIDE SEQUENCE [LARGE SCALE GENOMIC DNA]</scope>
</reference>
<name>A0A1G1YR04_9BACT</name>
<dbReference type="Pfam" id="PF02873">
    <property type="entry name" value="MurB_C"/>
    <property type="match status" value="1"/>
</dbReference>
<organism evidence="3 4">
    <name type="scientific">Candidatus Buchananbacteria bacterium RIFCSPLOWO2_01_FULL_56_15</name>
    <dbReference type="NCBI Taxonomy" id="1797547"/>
    <lineage>
        <taxon>Bacteria</taxon>
        <taxon>Candidatus Buchananiibacteriota</taxon>
    </lineage>
</organism>
<feature type="domain" description="UDP-N-acetylenolpyruvoylglucosamine reductase C-terminal" evidence="2">
    <location>
        <begin position="38"/>
        <end position="103"/>
    </location>
</feature>
<evidence type="ECO:0000313" key="4">
    <source>
        <dbReference type="Proteomes" id="UP000178944"/>
    </source>
</evidence>
<dbReference type="InterPro" id="IPR036635">
    <property type="entry name" value="MurB_C_sf"/>
</dbReference>
<dbReference type="GO" id="GO:0050660">
    <property type="term" value="F:flavin adenine dinucleotide binding"/>
    <property type="evidence" value="ECO:0007669"/>
    <property type="project" value="TreeGrafter"/>
</dbReference>
<evidence type="ECO:0000256" key="1">
    <source>
        <dbReference type="ARBA" id="ARBA00001974"/>
    </source>
</evidence>
<dbReference type="Proteomes" id="UP000178944">
    <property type="component" value="Unassembled WGS sequence"/>
</dbReference>
<protein>
    <recommendedName>
        <fullName evidence="2">UDP-N-acetylenolpyruvoylglucosamine reductase C-terminal domain-containing protein</fullName>
    </recommendedName>
</protein>
<dbReference type="AlphaFoldDB" id="A0A1G1YR04"/>
<dbReference type="InterPro" id="IPR011601">
    <property type="entry name" value="MurB_C"/>
</dbReference>
<dbReference type="PANTHER" id="PTHR21071:SF4">
    <property type="entry name" value="UDP-N-ACETYLENOLPYRUVOYLGLUCOSAMINE REDUCTASE"/>
    <property type="match status" value="1"/>
</dbReference>
<evidence type="ECO:0000259" key="2">
    <source>
        <dbReference type="Pfam" id="PF02873"/>
    </source>
</evidence>
<gene>
    <name evidence="3" type="ORF">A2951_02220</name>
</gene>
<dbReference type="Gene3D" id="3.90.78.10">
    <property type="entry name" value="UDP-N-acetylenolpyruvoylglucosamine reductase, C-terminal domain"/>
    <property type="match status" value="1"/>
</dbReference>
<proteinExistence type="predicted"/>
<comment type="caution">
    <text evidence="3">The sequence shown here is derived from an EMBL/GenBank/DDBJ whole genome shotgun (WGS) entry which is preliminary data.</text>
</comment>
<dbReference type="EMBL" id="MHIQ01000017">
    <property type="protein sequence ID" value="OGY54783.1"/>
    <property type="molecule type" value="Genomic_DNA"/>
</dbReference>
<dbReference type="InterPro" id="IPR003170">
    <property type="entry name" value="MurB"/>
</dbReference>